<evidence type="ECO:0000259" key="1">
    <source>
        <dbReference type="Pfam" id="PF01695"/>
    </source>
</evidence>
<dbReference type="HOGENOM" id="CLU_062999_3_2_11"/>
<dbReference type="EMBL" id="CP001682">
    <property type="protein sequence ID" value="ACU94019.1"/>
    <property type="molecule type" value="Genomic_DNA"/>
</dbReference>
<feature type="domain" description="IstB-like ATP-binding" evidence="1">
    <location>
        <begin position="19"/>
        <end position="187"/>
    </location>
</feature>
<dbReference type="eggNOG" id="COG1484">
    <property type="taxonomic scope" value="Bacteria"/>
</dbReference>
<dbReference type="InterPro" id="IPR027417">
    <property type="entry name" value="P-loop_NTPase"/>
</dbReference>
<dbReference type="OrthoDB" id="9770694at2"/>
<dbReference type="RefSeq" id="WP_012802707.1">
    <property type="nucleotide sequence ID" value="NC_013170.1"/>
</dbReference>
<organism evidence="2 3">
    <name type="scientific">Cryptobacterium curtum (strain ATCC 700683 / DSM 15641 / CCUG 43107 / 12-3)</name>
    <dbReference type="NCBI Taxonomy" id="469378"/>
    <lineage>
        <taxon>Bacteria</taxon>
        <taxon>Bacillati</taxon>
        <taxon>Actinomycetota</taxon>
        <taxon>Coriobacteriia</taxon>
        <taxon>Eggerthellales</taxon>
        <taxon>Eggerthellaceae</taxon>
        <taxon>Cryptobacterium</taxon>
    </lineage>
</organism>
<dbReference type="InterPro" id="IPR002611">
    <property type="entry name" value="IstB_ATP-bd"/>
</dbReference>
<keyword evidence="3" id="KW-1185">Reference proteome</keyword>
<dbReference type="STRING" id="469378.Ccur_02920"/>
<name>C7MM79_CRYCD</name>
<sequence>MQRAHTVGSVPQRYRDAKLSDARQEVQDFAAAFLRGENPSGLLLTGSYGTGKTHDACSVLNRCQPETYRLLVFVNVPDLLDEIRDGYRHYSHSGEKLFDVITGKCRLAVLDDLGSESATDWAVERVQSIINARYSKCLPTIVTTNYGAAGLIEHYGKAMEGTSARRMVSRLSEMCQTVVYSGQDRRLA</sequence>
<proteinExistence type="predicted"/>
<dbReference type="SUPFAM" id="SSF52540">
    <property type="entry name" value="P-loop containing nucleoside triphosphate hydrolases"/>
    <property type="match status" value="1"/>
</dbReference>
<protein>
    <recommendedName>
        <fullName evidence="1">IstB-like ATP-binding domain-containing protein</fullName>
    </recommendedName>
</protein>
<evidence type="ECO:0000313" key="2">
    <source>
        <dbReference type="EMBL" id="ACU94019.1"/>
    </source>
</evidence>
<dbReference type="KEGG" id="ccu:Ccur_02920"/>
<dbReference type="AlphaFoldDB" id="C7MM79"/>
<dbReference type="GO" id="GO:0005524">
    <property type="term" value="F:ATP binding"/>
    <property type="evidence" value="ECO:0007669"/>
    <property type="project" value="InterPro"/>
</dbReference>
<dbReference type="Pfam" id="PF01695">
    <property type="entry name" value="IstB_IS21"/>
    <property type="match status" value="1"/>
</dbReference>
<dbReference type="PANTHER" id="PTHR30050:SF4">
    <property type="entry name" value="ATP-BINDING PROTEIN RV3427C IN INSERTION SEQUENCE-RELATED"/>
    <property type="match status" value="1"/>
</dbReference>
<dbReference type="PANTHER" id="PTHR30050">
    <property type="entry name" value="CHROMOSOMAL REPLICATION INITIATOR PROTEIN DNAA"/>
    <property type="match status" value="1"/>
</dbReference>
<gene>
    <name evidence="2" type="ordered locus">Ccur_02920</name>
</gene>
<dbReference type="GO" id="GO:0006260">
    <property type="term" value="P:DNA replication"/>
    <property type="evidence" value="ECO:0007669"/>
    <property type="project" value="TreeGrafter"/>
</dbReference>
<dbReference type="Gene3D" id="3.40.50.300">
    <property type="entry name" value="P-loop containing nucleotide triphosphate hydrolases"/>
    <property type="match status" value="1"/>
</dbReference>
<dbReference type="Proteomes" id="UP000000954">
    <property type="component" value="Chromosome"/>
</dbReference>
<evidence type="ECO:0000313" key="3">
    <source>
        <dbReference type="Proteomes" id="UP000000954"/>
    </source>
</evidence>
<reference evidence="2 3" key="1">
    <citation type="journal article" date="2009" name="Stand. Genomic Sci.">
        <title>Complete genome sequence of Cryptobacterium curtum type strain (12-3).</title>
        <authorList>
            <person name="Mavrommatis K."/>
            <person name="Pukall R."/>
            <person name="Rohde C."/>
            <person name="Chen F."/>
            <person name="Sims D."/>
            <person name="Brettin T."/>
            <person name="Kuske C."/>
            <person name="Detter J.C."/>
            <person name="Han C."/>
            <person name="Lapidus A."/>
            <person name="Copeland A."/>
            <person name="Glavina Del Rio T."/>
            <person name="Nolan M."/>
            <person name="Lucas S."/>
            <person name="Tice H."/>
            <person name="Cheng J.F."/>
            <person name="Bruce D."/>
            <person name="Goodwin L."/>
            <person name="Pitluck S."/>
            <person name="Ovchinnikova G."/>
            <person name="Pati A."/>
            <person name="Ivanova N."/>
            <person name="Chen A."/>
            <person name="Palaniappan K."/>
            <person name="Chain P."/>
            <person name="D'haeseleer P."/>
            <person name="Goker M."/>
            <person name="Bristow J."/>
            <person name="Eisen J.A."/>
            <person name="Markowitz V."/>
            <person name="Hugenholtz P."/>
            <person name="Rohde M."/>
            <person name="Klenk H.P."/>
            <person name="Kyrpides N.C."/>
        </authorList>
    </citation>
    <scope>NUCLEOTIDE SEQUENCE [LARGE SCALE GENOMIC DNA]</scope>
    <source>
        <strain evidence="3">ATCC 700683 / DSM 15641 / 12-3</strain>
    </source>
</reference>
<accession>C7MM79</accession>